<dbReference type="Proteomes" id="UP001341840">
    <property type="component" value="Unassembled WGS sequence"/>
</dbReference>
<feature type="compositionally biased region" description="Basic and acidic residues" evidence="1">
    <location>
        <begin position="7"/>
        <end position="29"/>
    </location>
</feature>
<sequence>MITPPRDLFKRSEDADFESHQPFYGEHENSTSPAIPSDDGKLVLERIGLRPIIIEVVPQRTIAEEHETDFIEDSDSN</sequence>
<feature type="region of interest" description="Disordered" evidence="1">
    <location>
        <begin position="1"/>
        <end position="38"/>
    </location>
</feature>
<evidence type="ECO:0000313" key="2">
    <source>
        <dbReference type="EMBL" id="MED6164348.1"/>
    </source>
</evidence>
<organism evidence="2 3">
    <name type="scientific">Stylosanthes scabra</name>
    <dbReference type="NCBI Taxonomy" id="79078"/>
    <lineage>
        <taxon>Eukaryota</taxon>
        <taxon>Viridiplantae</taxon>
        <taxon>Streptophyta</taxon>
        <taxon>Embryophyta</taxon>
        <taxon>Tracheophyta</taxon>
        <taxon>Spermatophyta</taxon>
        <taxon>Magnoliopsida</taxon>
        <taxon>eudicotyledons</taxon>
        <taxon>Gunneridae</taxon>
        <taxon>Pentapetalae</taxon>
        <taxon>rosids</taxon>
        <taxon>fabids</taxon>
        <taxon>Fabales</taxon>
        <taxon>Fabaceae</taxon>
        <taxon>Papilionoideae</taxon>
        <taxon>50 kb inversion clade</taxon>
        <taxon>dalbergioids sensu lato</taxon>
        <taxon>Dalbergieae</taxon>
        <taxon>Pterocarpus clade</taxon>
        <taxon>Stylosanthes</taxon>
    </lineage>
</organism>
<comment type="caution">
    <text evidence="2">The sequence shown here is derived from an EMBL/GenBank/DDBJ whole genome shotgun (WGS) entry which is preliminary data.</text>
</comment>
<accession>A0ABU6UWJ7</accession>
<feature type="non-terminal residue" evidence="2">
    <location>
        <position position="77"/>
    </location>
</feature>
<evidence type="ECO:0000313" key="3">
    <source>
        <dbReference type="Proteomes" id="UP001341840"/>
    </source>
</evidence>
<reference evidence="2 3" key="1">
    <citation type="journal article" date="2023" name="Plants (Basel)">
        <title>Bridging the Gap: Combining Genomics and Transcriptomics Approaches to Understand Stylosanthes scabra, an Orphan Legume from the Brazilian Caatinga.</title>
        <authorList>
            <person name="Ferreira-Neto J.R.C."/>
            <person name="da Silva M.D."/>
            <person name="Binneck E."/>
            <person name="de Melo N.F."/>
            <person name="da Silva R.H."/>
            <person name="de Melo A.L.T.M."/>
            <person name="Pandolfi V."/>
            <person name="Bustamante F.O."/>
            <person name="Brasileiro-Vidal A.C."/>
            <person name="Benko-Iseppon A.M."/>
        </authorList>
    </citation>
    <scope>NUCLEOTIDE SEQUENCE [LARGE SCALE GENOMIC DNA]</scope>
    <source>
        <tissue evidence="2">Leaves</tissue>
    </source>
</reference>
<name>A0ABU6UWJ7_9FABA</name>
<keyword evidence="3" id="KW-1185">Reference proteome</keyword>
<proteinExistence type="predicted"/>
<protein>
    <submittedName>
        <fullName evidence="2">Uncharacterized protein</fullName>
    </submittedName>
</protein>
<dbReference type="EMBL" id="JASCZI010122471">
    <property type="protein sequence ID" value="MED6164348.1"/>
    <property type="molecule type" value="Genomic_DNA"/>
</dbReference>
<evidence type="ECO:0000256" key="1">
    <source>
        <dbReference type="SAM" id="MobiDB-lite"/>
    </source>
</evidence>
<gene>
    <name evidence="2" type="ORF">PIB30_089004</name>
</gene>